<keyword evidence="2" id="KW-1185">Reference proteome</keyword>
<dbReference type="Proteomes" id="UP000308230">
    <property type="component" value="Unassembled WGS sequence"/>
</dbReference>
<proteinExistence type="predicted"/>
<dbReference type="InterPro" id="IPR025619">
    <property type="entry name" value="YlzJ"/>
</dbReference>
<dbReference type="OrthoDB" id="1683573at2"/>
<protein>
    <submittedName>
        <fullName evidence="1">Uncharacterized protein</fullName>
    </submittedName>
</protein>
<dbReference type="Pfam" id="PF14035">
    <property type="entry name" value="YlzJ"/>
    <property type="match status" value="1"/>
</dbReference>
<dbReference type="AlphaFoldDB" id="A0A5R9FCK9"/>
<reference evidence="1 2" key="1">
    <citation type="submission" date="2019-04" db="EMBL/GenBank/DDBJ databases">
        <title>Bacillus caeni sp. nov., a bacterium isolated from mangrove sediment.</title>
        <authorList>
            <person name="Huang H."/>
            <person name="Mo K."/>
            <person name="Hu Y."/>
        </authorList>
    </citation>
    <scope>NUCLEOTIDE SEQUENCE [LARGE SCALE GENOMIC DNA]</scope>
    <source>
        <strain evidence="1 2">HB172195</strain>
    </source>
</reference>
<organism evidence="1 2">
    <name type="scientific">Exobacillus caeni</name>
    <dbReference type="NCBI Taxonomy" id="2574798"/>
    <lineage>
        <taxon>Bacteria</taxon>
        <taxon>Bacillati</taxon>
        <taxon>Bacillota</taxon>
        <taxon>Bacilli</taxon>
        <taxon>Bacillales</taxon>
        <taxon>Guptibacillaceae</taxon>
        <taxon>Exobacillus</taxon>
    </lineage>
</organism>
<dbReference type="EMBL" id="SWLG01000006">
    <property type="protein sequence ID" value="TLS37385.1"/>
    <property type="molecule type" value="Genomic_DNA"/>
</dbReference>
<name>A0A5R9FCK9_9BACL</name>
<accession>A0A5R9FCK9</accession>
<evidence type="ECO:0000313" key="1">
    <source>
        <dbReference type="EMBL" id="TLS37385.1"/>
    </source>
</evidence>
<evidence type="ECO:0000313" key="2">
    <source>
        <dbReference type="Proteomes" id="UP000308230"/>
    </source>
</evidence>
<comment type="caution">
    <text evidence="1">The sequence shown here is derived from an EMBL/GenBank/DDBJ whole genome shotgun (WGS) entry which is preliminary data.</text>
</comment>
<dbReference type="RefSeq" id="WP_138125769.1">
    <property type="nucleotide sequence ID" value="NZ_SWLG01000006.1"/>
</dbReference>
<sequence>MILYTIMPHDAVFPVEESEYSNQSVIEWNGVQLLVERHSLTQCRIIQVLSTNPEDFMNVMTQPGQMLSMEPVPEKQEFL</sequence>
<gene>
    <name evidence="1" type="ORF">FCL54_09535</name>
</gene>